<feature type="domain" description="Calponin-homology (CH)" evidence="2">
    <location>
        <begin position="110"/>
        <end position="204"/>
    </location>
</feature>
<dbReference type="Gene3D" id="1.10.418.10">
    <property type="entry name" value="Calponin-like domain"/>
    <property type="match status" value="1"/>
</dbReference>
<reference evidence="3 4" key="1">
    <citation type="submission" date="2018-04" db="EMBL/GenBank/DDBJ databases">
        <title>The genome of golden apple snail Pomacea canaliculata provides insight into stress tolerance and invasive adaptation.</title>
        <authorList>
            <person name="Liu C."/>
            <person name="Liu B."/>
            <person name="Ren Y."/>
            <person name="Zhang Y."/>
            <person name="Wang H."/>
            <person name="Li S."/>
            <person name="Jiang F."/>
            <person name="Yin L."/>
            <person name="Zhang G."/>
            <person name="Qian W."/>
            <person name="Fan W."/>
        </authorList>
    </citation>
    <scope>NUCLEOTIDE SEQUENCE [LARGE SCALE GENOMIC DNA]</scope>
    <source>
        <strain evidence="3">SZHN2017</strain>
        <tissue evidence="3">Muscle</tissue>
    </source>
</reference>
<dbReference type="SMART" id="SM00033">
    <property type="entry name" value="CH"/>
    <property type="match status" value="1"/>
</dbReference>
<evidence type="ECO:0000313" key="4">
    <source>
        <dbReference type="Proteomes" id="UP000245119"/>
    </source>
</evidence>
<comment type="caution">
    <text evidence="3">The sequence shown here is derived from an EMBL/GenBank/DDBJ whole genome shotgun (WGS) entry which is preliminary data.</text>
</comment>
<dbReference type="STRING" id="400727.A0A2T7PXQ8"/>
<organism evidence="3 4">
    <name type="scientific">Pomacea canaliculata</name>
    <name type="common">Golden apple snail</name>
    <dbReference type="NCBI Taxonomy" id="400727"/>
    <lineage>
        <taxon>Eukaryota</taxon>
        <taxon>Metazoa</taxon>
        <taxon>Spiralia</taxon>
        <taxon>Lophotrochozoa</taxon>
        <taxon>Mollusca</taxon>
        <taxon>Gastropoda</taxon>
        <taxon>Caenogastropoda</taxon>
        <taxon>Architaenioglossa</taxon>
        <taxon>Ampullarioidea</taxon>
        <taxon>Ampullariidae</taxon>
        <taxon>Pomacea</taxon>
    </lineage>
</organism>
<protein>
    <recommendedName>
        <fullName evidence="2">Calponin-homology (CH) domain-containing protein</fullName>
    </recommendedName>
</protein>
<name>A0A2T7PXQ8_POMCA</name>
<dbReference type="InterPro" id="IPR001715">
    <property type="entry name" value="CH_dom"/>
</dbReference>
<dbReference type="Pfam" id="PF00307">
    <property type="entry name" value="CH"/>
    <property type="match status" value="2"/>
</dbReference>
<dbReference type="InterPro" id="IPR036872">
    <property type="entry name" value="CH_dom_sf"/>
</dbReference>
<gene>
    <name evidence="3" type="ORF">C0Q70_00791</name>
</gene>
<dbReference type="CDD" id="cd00014">
    <property type="entry name" value="CH_SF"/>
    <property type="match status" value="1"/>
</dbReference>
<dbReference type="EMBL" id="PZQS01000001">
    <property type="protein sequence ID" value="PVD38180.1"/>
    <property type="molecule type" value="Genomic_DNA"/>
</dbReference>
<accession>A0A2T7PXQ8</accession>
<feature type="compositionally biased region" description="Basic and acidic residues" evidence="1">
    <location>
        <begin position="220"/>
        <end position="237"/>
    </location>
</feature>
<evidence type="ECO:0000259" key="2">
    <source>
        <dbReference type="SMART" id="SM00033"/>
    </source>
</evidence>
<sequence>MSRHGLSCIQVYLSWVNSVLRESSRPVDNVAALQDGRIMCELIDALAPNADLVAKAQTNPVAGQIVFPFPNTDVIDGDIKSILDLMWLLILNYGVHSIGQNAYQRSVGIGKRNLLEWCQKELEVAFDHRNTLTLNLCTGNWFIKLLHKFAGYHIQESEDKVSYLYKLLEEIEERYGIRRTIISSNDIVDGTVDEHALMIYLSLLKKRVYSAGRQSRREMFSVDGKEAAMSRIQERNRSLSSEAEQSRKQMDDMSSPEREDTSDRVSSRDNSLSPPPLKENIPSQSLDSAETSDWLSSSPNSLVETKDRVAANKHSSSLQADAEQVLQQTIKRTSQAALSTVRQR</sequence>
<dbReference type="OrthoDB" id="6156915at2759"/>
<dbReference type="Proteomes" id="UP000245119">
    <property type="component" value="Linkage Group LG1"/>
</dbReference>
<dbReference type="SUPFAM" id="SSF47576">
    <property type="entry name" value="Calponin-homology domain, CH-domain"/>
    <property type="match status" value="1"/>
</dbReference>
<feature type="region of interest" description="Disordered" evidence="1">
    <location>
        <begin position="220"/>
        <end position="320"/>
    </location>
</feature>
<evidence type="ECO:0000256" key="1">
    <source>
        <dbReference type="SAM" id="MobiDB-lite"/>
    </source>
</evidence>
<proteinExistence type="predicted"/>
<evidence type="ECO:0000313" key="3">
    <source>
        <dbReference type="EMBL" id="PVD38180.1"/>
    </source>
</evidence>
<feature type="compositionally biased region" description="Polar residues" evidence="1">
    <location>
        <begin position="281"/>
        <end position="303"/>
    </location>
</feature>
<dbReference type="AlphaFoldDB" id="A0A2T7PXQ8"/>
<keyword evidence="4" id="KW-1185">Reference proteome</keyword>
<feature type="compositionally biased region" description="Basic and acidic residues" evidence="1">
    <location>
        <begin position="244"/>
        <end position="267"/>
    </location>
</feature>